<keyword evidence="3 4" id="KW-0687">Ribonucleoprotein</keyword>
<evidence type="ECO:0000256" key="2">
    <source>
        <dbReference type="ARBA" id="ARBA00022980"/>
    </source>
</evidence>
<feature type="domain" description="Large ribosomal subunit protein uL15/eL18" evidence="5">
    <location>
        <begin position="35"/>
        <end position="107"/>
    </location>
</feature>
<dbReference type="GO" id="GO:0006412">
    <property type="term" value="P:translation"/>
    <property type="evidence" value="ECO:0007669"/>
    <property type="project" value="InterPro"/>
</dbReference>
<evidence type="ECO:0000313" key="7">
    <source>
        <dbReference type="Proteomes" id="UP001255856"/>
    </source>
</evidence>
<dbReference type="InterPro" id="IPR021131">
    <property type="entry name" value="Ribosomal_uL15/eL18"/>
</dbReference>
<dbReference type="Proteomes" id="UP001255856">
    <property type="component" value="Unassembled WGS sequence"/>
</dbReference>
<accession>A0AAD9MNA8</accession>
<protein>
    <recommendedName>
        <fullName evidence="5">Large ribosomal subunit protein uL15/eL18 domain-containing protein</fullName>
    </recommendedName>
</protein>
<comment type="similarity">
    <text evidence="1 4">Belongs to the universal ribosomal protein uL15 family.</text>
</comment>
<dbReference type="AlphaFoldDB" id="A0AAD9MNA8"/>
<sequence length="110" mass="12382">MHHHRIMMDKYHPGYFGKVGMRHFHLTRNKYYSPIINVEKIWSLVGDEARAKAAESKDSAALIDVTKYGYFKVLGKGQIPNQPLLVRAKFVSKLAEQKIKAAGGAVELVA</sequence>
<proteinExistence type="inferred from homology"/>
<dbReference type="SUPFAM" id="SSF52080">
    <property type="entry name" value="Ribosomal proteins L15p and L18e"/>
    <property type="match status" value="1"/>
</dbReference>
<dbReference type="EMBL" id="JASFZW010000004">
    <property type="protein sequence ID" value="KAK2078361.1"/>
    <property type="molecule type" value="Genomic_DNA"/>
</dbReference>
<comment type="caution">
    <text evidence="6">The sequence shown here is derived from an EMBL/GenBank/DDBJ whole genome shotgun (WGS) entry which is preliminary data.</text>
</comment>
<evidence type="ECO:0000256" key="3">
    <source>
        <dbReference type="ARBA" id="ARBA00023274"/>
    </source>
</evidence>
<dbReference type="GO" id="GO:0022625">
    <property type="term" value="C:cytosolic large ribosomal subunit"/>
    <property type="evidence" value="ECO:0007669"/>
    <property type="project" value="TreeGrafter"/>
</dbReference>
<dbReference type="InterPro" id="IPR036227">
    <property type="entry name" value="Ribosomal_uL15/eL18_sf"/>
</dbReference>
<dbReference type="FunFam" id="3.100.10.10:FF:000002">
    <property type="entry name" value="60S ribosomal protein L27a"/>
    <property type="match status" value="1"/>
</dbReference>
<dbReference type="Pfam" id="PF00828">
    <property type="entry name" value="Ribosomal_L27A"/>
    <property type="match status" value="1"/>
</dbReference>
<dbReference type="PANTHER" id="PTHR11721:SF3">
    <property type="entry name" value="LARGE RIBOSOMAL SUBUNIT PROTEIN UL15"/>
    <property type="match status" value="1"/>
</dbReference>
<dbReference type="PROSITE" id="PS00475">
    <property type="entry name" value="RIBOSOMAL_L15"/>
    <property type="match status" value="1"/>
</dbReference>
<reference evidence="6" key="1">
    <citation type="submission" date="2021-01" db="EMBL/GenBank/DDBJ databases">
        <authorList>
            <person name="Eckstrom K.M.E."/>
        </authorList>
    </citation>
    <scope>NUCLEOTIDE SEQUENCE</scope>
    <source>
        <strain evidence="6">UVCC 0001</strain>
    </source>
</reference>
<name>A0AAD9MNA8_PROWI</name>
<evidence type="ECO:0000313" key="6">
    <source>
        <dbReference type="EMBL" id="KAK2078361.1"/>
    </source>
</evidence>
<gene>
    <name evidence="6" type="ORF">QBZ16_003201</name>
</gene>
<dbReference type="PANTHER" id="PTHR11721">
    <property type="entry name" value="60S RIBOSOMAL PROTEIN L27A"/>
    <property type="match status" value="1"/>
</dbReference>
<dbReference type="GO" id="GO:0003735">
    <property type="term" value="F:structural constituent of ribosome"/>
    <property type="evidence" value="ECO:0007669"/>
    <property type="project" value="InterPro"/>
</dbReference>
<evidence type="ECO:0000259" key="5">
    <source>
        <dbReference type="Pfam" id="PF00828"/>
    </source>
</evidence>
<dbReference type="Gene3D" id="3.100.10.10">
    <property type="match status" value="1"/>
</dbReference>
<keyword evidence="2 4" id="KW-0689">Ribosomal protein</keyword>
<organism evidence="6 7">
    <name type="scientific">Prototheca wickerhamii</name>
    <dbReference type="NCBI Taxonomy" id="3111"/>
    <lineage>
        <taxon>Eukaryota</taxon>
        <taxon>Viridiplantae</taxon>
        <taxon>Chlorophyta</taxon>
        <taxon>core chlorophytes</taxon>
        <taxon>Trebouxiophyceae</taxon>
        <taxon>Chlorellales</taxon>
        <taxon>Chlorellaceae</taxon>
        <taxon>Prototheca</taxon>
    </lineage>
</organism>
<evidence type="ECO:0000256" key="4">
    <source>
        <dbReference type="RuleBase" id="RU003888"/>
    </source>
</evidence>
<dbReference type="InterPro" id="IPR001196">
    <property type="entry name" value="Ribosomal_uL15_CS"/>
</dbReference>
<keyword evidence="7" id="KW-1185">Reference proteome</keyword>
<evidence type="ECO:0000256" key="1">
    <source>
        <dbReference type="ARBA" id="ARBA00007320"/>
    </source>
</evidence>